<sequence>MLQVRSDGCKYKDKLYAVGEQIPMSDPCAICTCTFSGEIACTFSECPGDAFGVPPYPSNATQQEITVGKYKNCYYYHSLDKCCGLPKCPSDDELNKSPKCVYAQKMYNLGDKIYPTEDKCKTCVCSANWNANTFLSSSSCRTIECDLNKKLLARGCVPVYHESHCCPIEYKCPPPTAEERKQLCALNPDVGPCTALLQRYFFNDTSKACELFMYGGCAGNENNFETLNECQQFCTQFPPVTPATDMNKCNFGETSYSIGHKLIFDKCVECTCVVPPDYTCIHKC</sequence>
<keyword evidence="4" id="KW-0325">Glycoprotein</keyword>
<evidence type="ECO:0000256" key="4">
    <source>
        <dbReference type="ARBA" id="ARBA00023180"/>
    </source>
</evidence>
<dbReference type="Proteomes" id="UP000288716">
    <property type="component" value="Unassembled WGS sequence"/>
</dbReference>
<dbReference type="InterPro" id="IPR029856">
    <property type="entry name" value="AMBP"/>
</dbReference>
<dbReference type="PROSITE" id="PS50279">
    <property type="entry name" value="BPTI_KUNITZ_2"/>
    <property type="match status" value="1"/>
</dbReference>
<dbReference type="Gene3D" id="4.10.410.10">
    <property type="entry name" value="Pancreatic trypsin inhibitor Kunitz domain"/>
    <property type="match status" value="1"/>
</dbReference>
<dbReference type="GO" id="GO:0004867">
    <property type="term" value="F:serine-type endopeptidase inhibitor activity"/>
    <property type="evidence" value="ECO:0007669"/>
    <property type="project" value="InterPro"/>
</dbReference>
<dbReference type="PANTHER" id="PTHR46676:SF1">
    <property type="entry name" value="PROTEIN AMBP"/>
    <property type="match status" value="1"/>
</dbReference>
<dbReference type="PANTHER" id="PTHR46676">
    <property type="entry name" value="PROTEIN AMBP"/>
    <property type="match status" value="1"/>
</dbReference>
<dbReference type="PRINTS" id="PR00759">
    <property type="entry name" value="BASICPTASE"/>
</dbReference>
<evidence type="ECO:0000259" key="5">
    <source>
        <dbReference type="PROSITE" id="PS50279"/>
    </source>
</evidence>
<comment type="caution">
    <text evidence="6">The sequence shown here is derived from an EMBL/GenBank/DDBJ whole genome shotgun (WGS) entry which is preliminary data.</text>
</comment>
<dbReference type="CDD" id="cd00109">
    <property type="entry name" value="Kunitz-type"/>
    <property type="match status" value="1"/>
</dbReference>
<reference evidence="6 7" key="1">
    <citation type="journal article" date="2018" name="Gigascience">
        <title>Genomes of trombidid mites reveal novel predicted allergens and laterally-transferred genes associated with secondary metabolism.</title>
        <authorList>
            <person name="Dong X."/>
            <person name="Chaisiri K."/>
            <person name="Xia D."/>
            <person name="Armstrong S.D."/>
            <person name="Fang Y."/>
            <person name="Donnelly M.J."/>
            <person name="Kadowaki T."/>
            <person name="McGarry J.W."/>
            <person name="Darby A.C."/>
            <person name="Makepeace B.L."/>
        </authorList>
    </citation>
    <scope>NUCLEOTIDE SEQUENCE [LARGE SCALE GENOMIC DNA]</scope>
    <source>
        <strain evidence="6">UoL-UT</strain>
    </source>
</reference>
<dbReference type="STRING" id="299467.A0A443SLX2"/>
<dbReference type="AlphaFoldDB" id="A0A443SLX2"/>
<evidence type="ECO:0000313" key="6">
    <source>
        <dbReference type="EMBL" id="RWS28524.1"/>
    </source>
</evidence>
<protein>
    <recommendedName>
        <fullName evidence="5">BPTI/Kunitz inhibitor domain-containing protein</fullName>
    </recommendedName>
</protein>
<evidence type="ECO:0000313" key="7">
    <source>
        <dbReference type="Proteomes" id="UP000288716"/>
    </source>
</evidence>
<dbReference type="OrthoDB" id="365605at2759"/>
<dbReference type="Pfam" id="PF23334">
    <property type="entry name" value="VWC2L_2nd"/>
    <property type="match status" value="1"/>
</dbReference>
<dbReference type="InterPro" id="IPR036880">
    <property type="entry name" value="Kunitz_BPTI_sf"/>
</dbReference>
<dbReference type="SMART" id="SM00131">
    <property type="entry name" value="KU"/>
    <property type="match status" value="1"/>
</dbReference>
<organism evidence="6 7">
    <name type="scientific">Leptotrombidium deliense</name>
    <dbReference type="NCBI Taxonomy" id="299467"/>
    <lineage>
        <taxon>Eukaryota</taxon>
        <taxon>Metazoa</taxon>
        <taxon>Ecdysozoa</taxon>
        <taxon>Arthropoda</taxon>
        <taxon>Chelicerata</taxon>
        <taxon>Arachnida</taxon>
        <taxon>Acari</taxon>
        <taxon>Acariformes</taxon>
        <taxon>Trombidiformes</taxon>
        <taxon>Prostigmata</taxon>
        <taxon>Anystina</taxon>
        <taxon>Parasitengona</taxon>
        <taxon>Trombiculoidea</taxon>
        <taxon>Trombiculidae</taxon>
        <taxon>Leptotrombidium</taxon>
    </lineage>
</organism>
<name>A0A443SLX2_9ACAR</name>
<keyword evidence="2" id="KW-0677">Repeat</keyword>
<keyword evidence="7" id="KW-1185">Reference proteome</keyword>
<dbReference type="VEuPathDB" id="VectorBase:LDEU003516"/>
<evidence type="ECO:0000256" key="1">
    <source>
        <dbReference type="ARBA" id="ARBA00022690"/>
    </source>
</evidence>
<evidence type="ECO:0000256" key="2">
    <source>
        <dbReference type="ARBA" id="ARBA00022737"/>
    </source>
</evidence>
<dbReference type="InterPro" id="IPR020901">
    <property type="entry name" value="Prtase_inh_Kunz-CS"/>
</dbReference>
<keyword evidence="1" id="KW-0646">Protease inhibitor</keyword>
<proteinExistence type="predicted"/>
<evidence type="ECO:0000256" key="3">
    <source>
        <dbReference type="ARBA" id="ARBA00023157"/>
    </source>
</evidence>
<dbReference type="EMBL" id="NCKV01001330">
    <property type="protein sequence ID" value="RWS28524.1"/>
    <property type="molecule type" value="Genomic_DNA"/>
</dbReference>
<dbReference type="FunFam" id="4.10.410.10:FF:000004">
    <property type="entry name" value="Tissue factor pathway inhibitor"/>
    <property type="match status" value="1"/>
</dbReference>
<dbReference type="Gene3D" id="2.10.70.10">
    <property type="entry name" value="Complement Module, domain 1"/>
    <property type="match status" value="1"/>
</dbReference>
<keyword evidence="3" id="KW-1015">Disulfide bond</keyword>
<feature type="domain" description="BPTI/Kunitz inhibitor" evidence="5">
    <location>
        <begin position="184"/>
        <end position="234"/>
    </location>
</feature>
<dbReference type="SUPFAM" id="SSF57362">
    <property type="entry name" value="BPTI-like"/>
    <property type="match status" value="1"/>
</dbReference>
<accession>A0A443SLX2</accession>
<dbReference type="InterPro" id="IPR002223">
    <property type="entry name" value="Kunitz_BPTI"/>
</dbReference>
<dbReference type="Pfam" id="PF00014">
    <property type="entry name" value="Kunitz_BPTI"/>
    <property type="match status" value="1"/>
</dbReference>
<gene>
    <name evidence="6" type="ORF">B4U80_09612</name>
</gene>
<dbReference type="PROSITE" id="PS00280">
    <property type="entry name" value="BPTI_KUNITZ_1"/>
    <property type="match status" value="1"/>
</dbReference>